<protein>
    <submittedName>
        <fullName evidence="2">GWxTD domain-containing protein</fullName>
    </submittedName>
</protein>
<comment type="caution">
    <text evidence="2">The sequence shown here is derived from an EMBL/GenBank/DDBJ whole genome shotgun (WGS) entry which is preliminary data.</text>
</comment>
<evidence type="ECO:0000259" key="1">
    <source>
        <dbReference type="Pfam" id="PF20094"/>
    </source>
</evidence>
<name>A0ABU3BQW8_9BACT</name>
<feature type="domain" description="GWxTD" evidence="1">
    <location>
        <begin position="284"/>
        <end position="441"/>
    </location>
</feature>
<dbReference type="NCBIfam" id="TIGR04514">
    <property type="entry name" value="GWxTD_dom"/>
    <property type="match status" value="1"/>
</dbReference>
<sequence>MTPRPGRLWGGALALALLAGCGGGARLDGSARAYQAGAPDIAFDAVAAVRDGSTGVDAVLTVYPASLTYRPARDSLEAVAEWTLRVGGAGRSEFVRGVDTVRVASAEAARAAPPHVRTERVEVAPGAYRVEATVTDVGADRTARRAEAVTVRPARDRAWLSGPRLVGASGRPLDALRVPARLDSVRVVVQAAAPEGSSLAASVVRFEADTTVAAPPSGATTPPTSLAARGVNVGAADTVAAVEQAVPAGVSAVGVDLPALAPGVYGVRLELRGAAGQMLATVSRRVVVRRRDFPLVTRRGDLIAPLVYLADAGETEALGRGGQRTFDAFWGAHVDDRGRAAEALRAFYGRVEEANRLFSNQKAGWATDPGLVYVVFGPPDAVAATATTETWTYRRGETAPPQVVFDRTAGRAGGGSPFDVLTLRRDRRYEDAWRAARAAWRAGRVP</sequence>
<organism evidence="2 3">
    <name type="scientific">Rubrivirga litoralis</name>
    <dbReference type="NCBI Taxonomy" id="3075598"/>
    <lineage>
        <taxon>Bacteria</taxon>
        <taxon>Pseudomonadati</taxon>
        <taxon>Rhodothermota</taxon>
        <taxon>Rhodothermia</taxon>
        <taxon>Rhodothermales</taxon>
        <taxon>Rubricoccaceae</taxon>
        <taxon>Rubrivirga</taxon>
    </lineage>
</organism>
<accession>A0ABU3BQW8</accession>
<proteinExistence type="predicted"/>
<keyword evidence="3" id="KW-1185">Reference proteome</keyword>
<dbReference type="EMBL" id="JAVRHT010000014">
    <property type="protein sequence ID" value="MDT0631581.1"/>
    <property type="molecule type" value="Genomic_DNA"/>
</dbReference>
<evidence type="ECO:0000313" key="2">
    <source>
        <dbReference type="EMBL" id="MDT0631581.1"/>
    </source>
</evidence>
<reference evidence="2 3" key="1">
    <citation type="submission" date="2023-09" db="EMBL/GenBank/DDBJ databases">
        <authorList>
            <person name="Rey-Velasco X."/>
        </authorList>
    </citation>
    <scope>NUCLEOTIDE SEQUENCE [LARGE SCALE GENOMIC DNA]</scope>
    <source>
        <strain evidence="2 3">F394</strain>
    </source>
</reference>
<evidence type="ECO:0000313" key="3">
    <source>
        <dbReference type="Proteomes" id="UP001267426"/>
    </source>
</evidence>
<dbReference type="Proteomes" id="UP001267426">
    <property type="component" value="Unassembled WGS sequence"/>
</dbReference>
<dbReference type="Pfam" id="PF20094">
    <property type="entry name" value="GWxTD_dom"/>
    <property type="match status" value="1"/>
</dbReference>
<gene>
    <name evidence="2" type="ORF">RM540_07445</name>
</gene>
<dbReference type="InterPro" id="IPR030959">
    <property type="entry name" value="GWxTD_dom"/>
</dbReference>
<dbReference type="RefSeq" id="WP_311662923.1">
    <property type="nucleotide sequence ID" value="NZ_JAVRHT010000014.1"/>
</dbReference>
<dbReference type="PROSITE" id="PS51257">
    <property type="entry name" value="PROKAR_LIPOPROTEIN"/>
    <property type="match status" value="1"/>
</dbReference>